<dbReference type="CDD" id="cd22905">
    <property type="entry name" value="HFD_Dr1"/>
    <property type="match status" value="1"/>
</dbReference>
<dbReference type="FunCoup" id="A0A409XXJ4">
    <property type="interactions" value="424"/>
</dbReference>
<evidence type="ECO:0000313" key="5">
    <source>
        <dbReference type="Proteomes" id="UP000284706"/>
    </source>
</evidence>
<reference evidence="4 5" key="1">
    <citation type="journal article" date="2018" name="Evol. Lett.">
        <title>Horizontal gene cluster transfer increased hallucinogenic mushroom diversity.</title>
        <authorList>
            <person name="Reynolds H.T."/>
            <person name="Vijayakumar V."/>
            <person name="Gluck-Thaler E."/>
            <person name="Korotkin H.B."/>
            <person name="Matheny P.B."/>
            <person name="Slot J.C."/>
        </authorList>
    </citation>
    <scope>NUCLEOTIDE SEQUENCE [LARGE SCALE GENOMIC DNA]</scope>
    <source>
        <strain evidence="4 5">SRW20</strain>
    </source>
</reference>
<dbReference type="PANTHER" id="PTHR46138">
    <property type="entry name" value="PROTEIN DR1"/>
    <property type="match status" value="1"/>
</dbReference>
<feature type="domain" description="Transcription factor CBF/NF-Y/archaeal histone" evidence="3">
    <location>
        <begin position="73"/>
        <end position="107"/>
    </location>
</feature>
<gene>
    <name evidence="4" type="ORF">CVT26_008520</name>
</gene>
<protein>
    <recommendedName>
        <fullName evidence="3">Transcription factor CBF/NF-Y/archaeal histone domain-containing protein</fullName>
    </recommendedName>
</protein>
<dbReference type="AlphaFoldDB" id="A0A409XXJ4"/>
<proteinExistence type="predicted"/>
<dbReference type="InterPro" id="IPR003958">
    <property type="entry name" value="CBFA_NFYB_domain"/>
</dbReference>
<evidence type="ECO:0000259" key="3">
    <source>
        <dbReference type="Pfam" id="PF00808"/>
    </source>
</evidence>
<dbReference type="PANTHER" id="PTHR46138:SF1">
    <property type="entry name" value="PROTEIN DR1"/>
    <property type="match status" value="1"/>
</dbReference>
<organism evidence="4 5">
    <name type="scientific">Gymnopilus dilepis</name>
    <dbReference type="NCBI Taxonomy" id="231916"/>
    <lineage>
        <taxon>Eukaryota</taxon>
        <taxon>Fungi</taxon>
        <taxon>Dikarya</taxon>
        <taxon>Basidiomycota</taxon>
        <taxon>Agaricomycotina</taxon>
        <taxon>Agaricomycetes</taxon>
        <taxon>Agaricomycetidae</taxon>
        <taxon>Agaricales</taxon>
        <taxon>Agaricineae</taxon>
        <taxon>Hymenogastraceae</taxon>
        <taxon>Gymnopilus</taxon>
    </lineage>
</organism>
<dbReference type="OrthoDB" id="601405at2759"/>
<dbReference type="Proteomes" id="UP000284706">
    <property type="component" value="Unassembled WGS sequence"/>
</dbReference>
<dbReference type="GO" id="GO:0000122">
    <property type="term" value="P:negative regulation of transcription by RNA polymerase II"/>
    <property type="evidence" value="ECO:0007669"/>
    <property type="project" value="InterPro"/>
</dbReference>
<dbReference type="STRING" id="231916.A0A409XXJ4"/>
<dbReference type="InParanoid" id="A0A409XXJ4"/>
<dbReference type="GO" id="GO:0051123">
    <property type="term" value="P:RNA polymerase II preinitiation complex assembly"/>
    <property type="evidence" value="ECO:0007669"/>
    <property type="project" value="TreeGrafter"/>
</dbReference>
<dbReference type="GO" id="GO:0046982">
    <property type="term" value="F:protein heterodimerization activity"/>
    <property type="evidence" value="ECO:0007669"/>
    <property type="project" value="InterPro"/>
</dbReference>
<accession>A0A409XXJ4</accession>
<evidence type="ECO:0000256" key="1">
    <source>
        <dbReference type="ARBA" id="ARBA00004123"/>
    </source>
</evidence>
<evidence type="ECO:0000256" key="2">
    <source>
        <dbReference type="ARBA" id="ARBA00023242"/>
    </source>
</evidence>
<name>A0A409XXJ4_9AGAR</name>
<sequence>MSDREDHAGGGIPGDDDLSLPKATVSKMISVFTTAAELLPNDIVCSKDTRDLVIECCVGEDWQRSSSSDWLLTFSEEFIHLISSEANEICEQENKKTIAPEHIISALTRLGFTSFAPEVESVLKDHKQQQKDREKKVSKFEQSGLTEEELLAKQEELFAASRAKFQSGQQ</sequence>
<dbReference type="InterPro" id="IPR042225">
    <property type="entry name" value="Ncb2"/>
</dbReference>
<dbReference type="GO" id="GO:0017025">
    <property type="term" value="F:TBP-class protein binding"/>
    <property type="evidence" value="ECO:0007669"/>
    <property type="project" value="TreeGrafter"/>
</dbReference>
<dbReference type="SUPFAM" id="SSF47113">
    <property type="entry name" value="Histone-fold"/>
    <property type="match status" value="1"/>
</dbReference>
<comment type="subcellular location">
    <subcellularLocation>
        <location evidence="1">Nucleus</location>
    </subcellularLocation>
</comment>
<comment type="caution">
    <text evidence="4">The sequence shown here is derived from an EMBL/GenBank/DDBJ whole genome shotgun (WGS) entry which is preliminary data.</text>
</comment>
<dbReference type="EMBL" id="NHYE01001424">
    <property type="protein sequence ID" value="PPQ95492.1"/>
    <property type="molecule type" value="Genomic_DNA"/>
</dbReference>
<keyword evidence="5" id="KW-1185">Reference proteome</keyword>
<dbReference type="GO" id="GO:0017054">
    <property type="term" value="C:negative cofactor 2 complex"/>
    <property type="evidence" value="ECO:0007669"/>
    <property type="project" value="InterPro"/>
</dbReference>
<dbReference type="Gene3D" id="1.10.20.10">
    <property type="entry name" value="Histone, subunit A"/>
    <property type="match status" value="1"/>
</dbReference>
<evidence type="ECO:0000313" key="4">
    <source>
        <dbReference type="EMBL" id="PPQ95492.1"/>
    </source>
</evidence>
<dbReference type="Pfam" id="PF00808">
    <property type="entry name" value="CBFD_NFYB_HMF"/>
    <property type="match status" value="1"/>
</dbReference>
<dbReference type="InterPro" id="IPR009072">
    <property type="entry name" value="Histone-fold"/>
</dbReference>
<keyword evidence="2" id="KW-0539">Nucleus</keyword>
<dbReference type="GO" id="GO:0016251">
    <property type="term" value="F:RNA polymerase II general transcription initiation factor activity"/>
    <property type="evidence" value="ECO:0007669"/>
    <property type="project" value="TreeGrafter"/>
</dbReference>